<dbReference type="VEuPathDB" id="FungiDB:RhiirFUN_005738"/>
<sequence>MKILSTINFIILIGLICLTQTLSHKCLEFKKPLYKYKTQVVDCPLVTANDKRQTQTSPDNMFVVDFDCSINNATLCDKVKDVFITAGKFITATLDLKSAVSVKAQFVDFCASFNDCDTNAIILGAAGPARMIPFLNDTEGKVRLYPQALYKQMNLPDHPQFGPNEIEAIFNANMSYWFEGDPLPMGFRQADMLYVVLHELIHGLGFINSWNDYFNLQALHPYIDAIMEVDTGTPGTPGAPGAPGTPAGTPGAPGTPAGTPGAPGTPAGAPGTPGIPGVPGTSPGTPPGTPGTPVPSNVIVQFLEFKFDRNLVLLKSGQSLSSITDQLNTFKFDLNLPNDLIINSFIKSPQFQIAKNMYTLGTTHGEIGFLLTPDVQPNTTLTADQIRDNVLIVETSLNPFVSSSSIGHVDFDTYINSSDFLMLFTYPHGKTLAEMMDRSNSTNTYGPIGPKLRTLLGILGYEVKSSYTSPIIFNASNTATINSTDSSNNNENNNDKKNNSSFVSFNLVLTFICILLVNYFIY</sequence>
<evidence type="ECO:0000256" key="3">
    <source>
        <dbReference type="SAM" id="SignalP"/>
    </source>
</evidence>
<dbReference type="VEuPathDB" id="FungiDB:FUN_006019"/>
<dbReference type="Proteomes" id="UP000233469">
    <property type="component" value="Unassembled WGS sequence"/>
</dbReference>
<feature type="signal peptide" evidence="3">
    <location>
        <begin position="1"/>
        <end position="23"/>
    </location>
</feature>
<organism evidence="4 5">
    <name type="scientific">Rhizophagus irregularis</name>
    <dbReference type="NCBI Taxonomy" id="588596"/>
    <lineage>
        <taxon>Eukaryota</taxon>
        <taxon>Fungi</taxon>
        <taxon>Fungi incertae sedis</taxon>
        <taxon>Mucoromycota</taxon>
        <taxon>Glomeromycotina</taxon>
        <taxon>Glomeromycetes</taxon>
        <taxon>Glomerales</taxon>
        <taxon>Glomeraceae</taxon>
        <taxon>Rhizophagus</taxon>
    </lineage>
</organism>
<reference evidence="4 5" key="1">
    <citation type="submission" date="2016-04" db="EMBL/GenBank/DDBJ databases">
        <title>Genome analyses suggest a sexual origin of heterokaryosis in a supposedly ancient asexual fungus.</title>
        <authorList>
            <person name="Ropars J."/>
            <person name="Sedzielewska K."/>
            <person name="Noel J."/>
            <person name="Charron P."/>
            <person name="Farinelli L."/>
            <person name="Marton T."/>
            <person name="Kruger M."/>
            <person name="Pelin A."/>
            <person name="Brachmann A."/>
            <person name="Corradi N."/>
        </authorList>
    </citation>
    <scope>NUCLEOTIDE SEQUENCE [LARGE SCALE GENOMIC DNA]</scope>
    <source>
        <strain evidence="4 5">C2</strain>
    </source>
</reference>
<dbReference type="EMBL" id="LLXL01000597">
    <property type="protein sequence ID" value="PKK70612.1"/>
    <property type="molecule type" value="Genomic_DNA"/>
</dbReference>
<feature type="compositionally biased region" description="Pro residues" evidence="1">
    <location>
        <begin position="284"/>
        <end position="293"/>
    </location>
</feature>
<evidence type="ECO:0000256" key="1">
    <source>
        <dbReference type="SAM" id="MobiDB-lite"/>
    </source>
</evidence>
<feature type="chain" id="PRO_5014793815" description="Sequence orphan" evidence="3">
    <location>
        <begin position="24"/>
        <end position="522"/>
    </location>
</feature>
<protein>
    <recommendedName>
        <fullName evidence="6">Sequence orphan</fullName>
    </recommendedName>
</protein>
<evidence type="ECO:0000313" key="4">
    <source>
        <dbReference type="EMBL" id="PKK70612.1"/>
    </source>
</evidence>
<name>A0A2N1N9N6_9GLOM</name>
<dbReference type="VEuPathDB" id="FungiDB:RhiirA1_495940"/>
<evidence type="ECO:0000256" key="2">
    <source>
        <dbReference type="SAM" id="Phobius"/>
    </source>
</evidence>
<dbReference type="AlphaFoldDB" id="A0A2N1N9N6"/>
<evidence type="ECO:0008006" key="6">
    <source>
        <dbReference type="Google" id="ProtNLM"/>
    </source>
</evidence>
<comment type="caution">
    <text evidence="4">The sequence shown here is derived from an EMBL/GenBank/DDBJ whole genome shotgun (WGS) entry which is preliminary data.</text>
</comment>
<feature type="compositionally biased region" description="Low complexity" evidence="1">
    <location>
        <begin position="242"/>
        <end position="272"/>
    </location>
</feature>
<feature type="transmembrane region" description="Helical" evidence="2">
    <location>
        <begin position="502"/>
        <end position="521"/>
    </location>
</feature>
<keyword evidence="2" id="KW-0472">Membrane</keyword>
<feature type="region of interest" description="Disordered" evidence="1">
    <location>
        <begin position="231"/>
        <end position="293"/>
    </location>
</feature>
<keyword evidence="2" id="KW-1133">Transmembrane helix</keyword>
<keyword evidence="2" id="KW-0812">Transmembrane</keyword>
<evidence type="ECO:0000313" key="5">
    <source>
        <dbReference type="Proteomes" id="UP000233469"/>
    </source>
</evidence>
<reference evidence="4 5" key="2">
    <citation type="submission" date="2017-10" db="EMBL/GenBank/DDBJ databases">
        <title>Extensive intraspecific genome diversity in a model arbuscular mycorrhizal fungus.</title>
        <authorList>
            <person name="Chen E.C.H."/>
            <person name="Morin E."/>
            <person name="Baudet D."/>
            <person name="Noel J."/>
            <person name="Ndikumana S."/>
            <person name="Charron P."/>
            <person name="St-Onge C."/>
            <person name="Giorgi J."/>
            <person name="Grigoriev I.V."/>
            <person name="Roux C."/>
            <person name="Martin F.M."/>
            <person name="Corradi N."/>
        </authorList>
    </citation>
    <scope>NUCLEOTIDE SEQUENCE [LARGE SCALE GENOMIC DNA]</scope>
    <source>
        <strain evidence="4 5">C2</strain>
    </source>
</reference>
<gene>
    <name evidence="4" type="ORF">RhiirC2_746127</name>
</gene>
<accession>A0A2N1N9N6</accession>
<keyword evidence="3" id="KW-0732">Signal</keyword>
<proteinExistence type="predicted"/>